<dbReference type="SUPFAM" id="SSF101447">
    <property type="entry name" value="Formin homology 2 domain (FH2 domain)"/>
    <property type="match status" value="1"/>
</dbReference>
<name>A0A9P6Q4D9_9FUNG</name>
<feature type="region of interest" description="Disordered" evidence="1">
    <location>
        <begin position="165"/>
        <end position="212"/>
    </location>
</feature>
<dbReference type="PANTHER" id="PTHR13246:SF1">
    <property type="entry name" value="CYTOSOLIC ENDO-BETA-N-ACETYLGLUCOSAMINIDASE"/>
    <property type="match status" value="1"/>
</dbReference>
<dbReference type="Gene3D" id="3.20.20.80">
    <property type="entry name" value="Glycosidases"/>
    <property type="match status" value="1"/>
</dbReference>
<comment type="caution">
    <text evidence="3">The sequence shown here is derived from an EMBL/GenBank/DDBJ whole genome shotgun (WGS) entry which is preliminary data.</text>
</comment>
<dbReference type="GO" id="GO:0005829">
    <property type="term" value="C:cytosol"/>
    <property type="evidence" value="ECO:0007669"/>
    <property type="project" value="UniProtKB-SubCell"/>
</dbReference>
<feature type="region of interest" description="Disordered" evidence="1">
    <location>
        <begin position="1"/>
        <end position="44"/>
    </location>
</feature>
<dbReference type="AlphaFoldDB" id="A0A9P6Q4D9"/>
<organism evidence="3 4">
    <name type="scientific">Actinomortierella ambigua</name>
    <dbReference type="NCBI Taxonomy" id="1343610"/>
    <lineage>
        <taxon>Eukaryota</taxon>
        <taxon>Fungi</taxon>
        <taxon>Fungi incertae sedis</taxon>
        <taxon>Mucoromycota</taxon>
        <taxon>Mortierellomycotina</taxon>
        <taxon>Mortierellomycetes</taxon>
        <taxon>Mortierellales</taxon>
        <taxon>Mortierellaceae</taxon>
        <taxon>Actinomortierella</taxon>
    </lineage>
</organism>
<feature type="region of interest" description="Disordered" evidence="1">
    <location>
        <begin position="406"/>
        <end position="454"/>
    </location>
</feature>
<feature type="compositionally biased region" description="Basic and acidic residues" evidence="1">
    <location>
        <begin position="427"/>
        <end position="441"/>
    </location>
</feature>
<dbReference type="InterPro" id="IPR032979">
    <property type="entry name" value="ENGase"/>
</dbReference>
<dbReference type="CDD" id="cd06547">
    <property type="entry name" value="GH85_ENGase"/>
    <property type="match status" value="1"/>
</dbReference>
<feature type="compositionally biased region" description="Pro residues" evidence="1">
    <location>
        <begin position="412"/>
        <end position="426"/>
    </location>
</feature>
<dbReference type="Gene3D" id="2.60.120.260">
    <property type="entry name" value="Galactose-binding domain-like"/>
    <property type="match status" value="1"/>
</dbReference>
<keyword evidence="4" id="KW-1185">Reference proteome</keyword>
<dbReference type="Pfam" id="PF03644">
    <property type="entry name" value="Glyco_hydro_85"/>
    <property type="match status" value="1"/>
</dbReference>
<reference evidence="3" key="1">
    <citation type="journal article" date="2020" name="Fungal Divers.">
        <title>Resolving the Mortierellaceae phylogeny through synthesis of multi-gene phylogenetics and phylogenomics.</title>
        <authorList>
            <person name="Vandepol N."/>
            <person name="Liber J."/>
            <person name="Desiro A."/>
            <person name="Na H."/>
            <person name="Kennedy M."/>
            <person name="Barry K."/>
            <person name="Grigoriev I.V."/>
            <person name="Miller A.N."/>
            <person name="O'Donnell K."/>
            <person name="Stajich J.E."/>
            <person name="Bonito G."/>
        </authorList>
    </citation>
    <scope>NUCLEOTIDE SEQUENCE</scope>
    <source>
        <strain evidence="3">BC1065</strain>
    </source>
</reference>
<dbReference type="InterPro" id="IPR005201">
    <property type="entry name" value="TIM_ENGase"/>
</dbReference>
<gene>
    <name evidence="3" type="ORF">DFQ27_004646</name>
</gene>
<dbReference type="GO" id="GO:0033925">
    <property type="term" value="F:mannosyl-glycoprotein endo-beta-N-acetylglucosaminidase activity"/>
    <property type="evidence" value="ECO:0007669"/>
    <property type="project" value="UniProtKB-EC"/>
</dbReference>
<protein>
    <recommendedName>
        <fullName evidence="2">Cytosolic endo-beta-N-acetylglucosaminidase TIM barrel domain-containing protein</fullName>
    </recommendedName>
</protein>
<proteinExistence type="predicted"/>
<feature type="compositionally biased region" description="Basic and acidic residues" evidence="1">
    <location>
        <begin position="178"/>
        <end position="212"/>
    </location>
</feature>
<evidence type="ECO:0000256" key="1">
    <source>
        <dbReference type="SAM" id="MobiDB-lite"/>
    </source>
</evidence>
<feature type="compositionally biased region" description="Polar residues" evidence="1">
    <location>
        <begin position="1"/>
        <end position="21"/>
    </location>
</feature>
<evidence type="ECO:0000313" key="3">
    <source>
        <dbReference type="EMBL" id="KAG0258408.1"/>
    </source>
</evidence>
<feature type="compositionally biased region" description="Basic and acidic residues" evidence="1">
    <location>
        <begin position="35"/>
        <end position="44"/>
    </location>
</feature>
<dbReference type="PANTHER" id="PTHR13246">
    <property type="entry name" value="ENDO BETA N-ACETYLGLUCOSAMINIDASE"/>
    <property type="match status" value="1"/>
</dbReference>
<evidence type="ECO:0000259" key="2">
    <source>
        <dbReference type="Pfam" id="PF03644"/>
    </source>
</evidence>
<dbReference type="OrthoDB" id="284473at2759"/>
<dbReference type="Proteomes" id="UP000807716">
    <property type="component" value="Unassembled WGS sequence"/>
</dbReference>
<sequence>MLSASLNNLPPQETDSHSMQLNPGRPPQAATSIDPDEKAPQSKPLHSMEELLHWTPGQDDYNVSNTPLYPRPYVQASAPQLKVIVCHDMAGGYSEDAATQGNNFSTIYSIQTWRYIDTFIYFSHNRVTIPPPCWTNAAHRNGVKSLGTFITEWKPGVLETDQLVSGPGAVFEPTPPKDPNKDPNKDPDKDPNKDPSKDPKGQGDKGGESDDTERVDRRFFSKVFADKLVDVAVYYKFDGWLINIESVLRGGNAQAKQMVAFLSYLRQQIHARIPGGELIWYDSVVYPNGKLHWQDGLTEKNKPFFEQSDGIFTNYTWDPPSVNLSIKLAGNRRRDVYTGIDIWGRGTFGGGGFYSYKALELIKREGTSVAMFAPGYIYENLGPADFLVNDRLFWSGFSGAGINAEGLNKIPKLPPPPPPPPPPPGKEPGKGDPNEPSKEEPALGGGRGGGTDEENFLPIAALVEGRPSGCKTWFYTDFDRGFGSKIFIHGKAVRTTPWSNLSRQSLPPNMANDVSVLQRESGSDSCSSSSGGAGSTGLMLETSNLVRWILSPDDAYHGGTSILIERVEGAKHQTLSGVERQATVAIPLYDTQISLADSAAWSVELVYKRLQPGVQLALYMGIHRQAVENEAPISIHEKARWSADSPSAPMLISQKVGASSGSSTTPSLIALDIEGVVEGGVQTTQGLENGWHKVVVSLTGLLQHAGYTSDEALLLLRHGSFLAQLGVTLTFPSMAATGDEQSLSLALLGSLAVLPLNTLGTSALFALRVSDTSMKLVRRQPQPGPAADADADAAVAGGQTQLQVWSTLDWDIGYPAVPQNRLPDDKNGAADVFPTDYSHFNIYLTYEPRSNSASALAVDPVYVGMAFATKYRIAGANIALSPSSALELSAAWSAGGDGLESSPFRLVAWVQGVRRHGRLDPQEEWISRELS</sequence>
<feature type="domain" description="Cytosolic endo-beta-N-acetylglucosaminidase TIM barrel" evidence="2">
    <location>
        <begin position="94"/>
        <end position="485"/>
    </location>
</feature>
<accession>A0A9P6Q4D9</accession>
<dbReference type="EMBL" id="JAAAJB010000325">
    <property type="protein sequence ID" value="KAG0258408.1"/>
    <property type="molecule type" value="Genomic_DNA"/>
</dbReference>
<evidence type="ECO:0000313" key="4">
    <source>
        <dbReference type="Proteomes" id="UP000807716"/>
    </source>
</evidence>